<keyword evidence="3" id="KW-1185">Reference proteome</keyword>
<comment type="caution">
    <text evidence="2">The sequence shown here is derived from an EMBL/GenBank/DDBJ whole genome shotgun (WGS) entry which is preliminary data.</text>
</comment>
<evidence type="ECO:0000313" key="2">
    <source>
        <dbReference type="EMBL" id="ETO03334.1"/>
    </source>
</evidence>
<reference evidence="2 3" key="1">
    <citation type="journal article" date="2013" name="Curr. Biol.">
        <title>The Genome of the Foraminiferan Reticulomyxa filosa.</title>
        <authorList>
            <person name="Glockner G."/>
            <person name="Hulsmann N."/>
            <person name="Schleicher M."/>
            <person name="Noegel A.A."/>
            <person name="Eichinger L."/>
            <person name="Gallinger C."/>
            <person name="Pawlowski J."/>
            <person name="Sierra R."/>
            <person name="Euteneuer U."/>
            <person name="Pillet L."/>
            <person name="Moustafa A."/>
            <person name="Platzer M."/>
            <person name="Groth M."/>
            <person name="Szafranski K."/>
            <person name="Schliwa M."/>
        </authorList>
    </citation>
    <scope>NUCLEOTIDE SEQUENCE [LARGE SCALE GENOMIC DNA]</scope>
</reference>
<dbReference type="EMBL" id="ASPP01033606">
    <property type="protein sequence ID" value="ETO03334.1"/>
    <property type="molecule type" value="Genomic_DNA"/>
</dbReference>
<keyword evidence="1" id="KW-0175">Coiled coil</keyword>
<evidence type="ECO:0000313" key="3">
    <source>
        <dbReference type="Proteomes" id="UP000023152"/>
    </source>
</evidence>
<feature type="coiled-coil region" evidence="1">
    <location>
        <begin position="22"/>
        <end position="49"/>
    </location>
</feature>
<name>X6LNZ1_RETFI</name>
<gene>
    <name evidence="2" type="ORF">RFI_34075</name>
</gene>
<protein>
    <submittedName>
        <fullName evidence="2">Uncharacterized protein</fullName>
    </submittedName>
</protein>
<organism evidence="2 3">
    <name type="scientific">Reticulomyxa filosa</name>
    <dbReference type="NCBI Taxonomy" id="46433"/>
    <lineage>
        <taxon>Eukaryota</taxon>
        <taxon>Sar</taxon>
        <taxon>Rhizaria</taxon>
        <taxon>Retaria</taxon>
        <taxon>Foraminifera</taxon>
        <taxon>Monothalamids</taxon>
        <taxon>Reticulomyxidae</taxon>
        <taxon>Reticulomyxa</taxon>
    </lineage>
</organism>
<dbReference type="Proteomes" id="UP000023152">
    <property type="component" value="Unassembled WGS sequence"/>
</dbReference>
<accession>X6LNZ1</accession>
<dbReference type="AlphaFoldDB" id="X6LNZ1"/>
<evidence type="ECO:0000256" key="1">
    <source>
        <dbReference type="SAM" id="Coils"/>
    </source>
</evidence>
<sequence length="83" mass="9643">MIEGGKKCYQGVLVLIVKDIISQAENEVMDEFQNKIEQVRQQSQMQKNDAGDADCNFFLIKMYKGILVLDCCANNRYKTKQYR</sequence>
<proteinExistence type="predicted"/>